<dbReference type="InterPro" id="IPR051681">
    <property type="entry name" value="Ser/Thr_Kinases-Pseudokinases"/>
</dbReference>
<feature type="compositionally biased region" description="Basic and acidic residues" evidence="1">
    <location>
        <begin position="1108"/>
        <end position="1150"/>
    </location>
</feature>
<feature type="compositionally biased region" description="Pro residues" evidence="1">
    <location>
        <begin position="677"/>
        <end position="709"/>
    </location>
</feature>
<feature type="region of interest" description="Disordered" evidence="1">
    <location>
        <begin position="584"/>
        <end position="747"/>
    </location>
</feature>
<feature type="compositionally biased region" description="Basic and acidic residues" evidence="1">
    <location>
        <begin position="1086"/>
        <end position="1097"/>
    </location>
</feature>
<evidence type="ECO:0000313" key="3">
    <source>
        <dbReference type="EMBL" id="KAF4644495.1"/>
    </source>
</evidence>
<gene>
    <name evidence="3" type="ORF">TGRH88_014890</name>
</gene>
<name>A0A7J6KAN3_TOXGO</name>
<dbReference type="InterPro" id="IPR013761">
    <property type="entry name" value="SAM/pointed_sf"/>
</dbReference>
<feature type="region of interest" description="Disordered" evidence="1">
    <location>
        <begin position="459"/>
        <end position="543"/>
    </location>
</feature>
<evidence type="ECO:0000259" key="2">
    <source>
        <dbReference type="PROSITE" id="PS50105"/>
    </source>
</evidence>
<feature type="domain" description="SAM" evidence="2">
    <location>
        <begin position="237"/>
        <end position="307"/>
    </location>
</feature>
<feature type="region of interest" description="Disordered" evidence="1">
    <location>
        <begin position="782"/>
        <end position="815"/>
    </location>
</feature>
<feature type="compositionally biased region" description="Basic and acidic residues" evidence="1">
    <location>
        <begin position="474"/>
        <end position="525"/>
    </location>
</feature>
<protein>
    <recommendedName>
        <fullName evidence="2">SAM domain-containing protein</fullName>
    </recommendedName>
</protein>
<feature type="compositionally biased region" description="Basic and acidic residues" evidence="1">
    <location>
        <begin position="1842"/>
        <end position="1871"/>
    </location>
</feature>
<dbReference type="InterPro" id="IPR001245">
    <property type="entry name" value="Ser-Thr/Tyr_kinase_cat_dom"/>
</dbReference>
<feature type="region of interest" description="Disordered" evidence="1">
    <location>
        <begin position="1287"/>
        <end position="1402"/>
    </location>
</feature>
<sequence>MGNRPVLPSPYDLDVPMGYTLLVSGDFYRGRLDRRRMPLGRGILLLREGHCHVGSFQDGLRHGPGSFVEMRKGGCVAIHSGTWSRDAANGFFRSVFLPQKLFIDSEWREGSLCWASSAQPLLPMHGPSSLLKDATLSQAGRRREEAGTRAGSRAFGVSCTDAITETFSARNVCLRGREASGEKAGKPETRAERRLRERRLRERDLLTLPANAWHLNLAASPSGRTPTLEAFVDPYSWSSEELCSRLSTFVMEGGKLPPDFIERCRKKALTGAEFMSLTHETLRRDLELSTFGQRSRVLQLVKSLKAEYTKHSRYSSAFSPSPSYSSPFPAPSLLSSLLRPPGSAFPSIPALAHPCPPSSAIASSPLVSCTRFPAAHPSSALCSQTRAPCVRGPSGRLPSEFASSQASLREASRREEAGPRVPELPLASVSSSPSGQVALERLALDQGGEALRALAARRSFSSSLSGGTTSNEEETGKETGDAAGREAGNEERGERANSRRALLGRDADSRLFLEQRRRGEGPREEEWTETESGASRISGGACDACTPREQDRLKLEVDSECHSKKDGCEAKALSSRGYEEVFLVESPHAPQPGTNNEGNTENQEVIAEAASCRRGMEAVLPPGEESETKRVRPPRPHLALCHSSSSSSRQTFERHPQADPKHLKQPPSFFTASSSPSPSPPRHSSPSPPSPSPPRHSPSSPRSPSPPRHSSPFPRSSSPSSPPRHLSCPSPPSSPSSPSSLHSPPSSFSYLSSALSSSVRLRPRQVCSMCERPLHASEPGRFTSAAAPARSPPASVSALGGPSPPGEFSASLPRDSCDGVVPRPDSSSLHSLAFRGFLPFSFLIPFHQLTFIQPLHSPAPSCSSCSAFASPCRETRWRRAKWKGSWLGKTVCLQLVPVSLLPSCQEEGSPVWGSGGKSTDRRLAGNSQDPRGRVSRSHSGGETLTQQRARSRSYAASSSLPSSSSRSASGPASIASSSSSPCPSSLPSFSSSSSLFQRGGLAASSESLRLRGDADKAERTKGHPAGSALATPGEAVQEKSDGEGRRRRRRGKREERPAGTSREKAAADERNAENRTEAAQATVLLDSDRHQIRERRANISPAAARPTPAERCDRQGEVQKEAQREVQGEDEEERGRGRHDASSHGVFERRDRVQVSSLPASLAAFHPTTRRPSASSLSSFSAFSSSAFPSFAGGQRLGEVPRFFSPRELAVLILYRISLLRHPHLVLLLGVSDGACTLCGRGPALWLVTEFLPKRSLSFFFDAPLSRPRHLPSLVLHATDFVVAGDGESSASLSKNGEPTDRSTATGAGTCRTQTKPEGDACRRQTPDQGGSKTLQRQESEKDGREEDREREGKREGREARNRADEEARKNVEQGRERRGGKAEREEDEKRNVETERREGQWRRSCLHNDLAHANRSACDTAASSLTPARSCTDIPAVSLPLQPRETPQCSTVFPPCSPLCVLPLSLRSTSRITLSSSSSSSSSATAPPVSSELPRSSEGGKATFARLQEPQGNAAEALGGRSVESRSACALSSTTARGVCRDTEDALGAAQGEISFSSSRPARWLLPGRVSRRFPAWPGSEERRSRIARRSPNEGETTREQGRELEREGERGTTEQGRQHGREQGAMHAEDRRETTPASFPNAELRSAALPRTGLKAKSAEFERRRLEHDWRRRTAAAARFRLDIHSSLRLARGIALGCAYLQRKGISYLQLRPGKVLVDESMNAQLTGLAATTVHEWCRAWLQADAGDGVSGIFASSTVPLFCESLRFERGGATLSLPSPSSPPSPFLSARAAASPALSFVCLEETLGLSSPAVKQQTPRRQLTLFSALSGVDSAAHTTRKAEGRSTRGEEGRREEGRSSRAARRESSKSQKKRSQRARESARGTGEDSSDLWLKHANWASPEELLCQIHPQTRGASDIHAFGVILWQMVTGLVPHQFMSTAQIIGAVAVGRDMLPEVDPHVPFSLRVLIRCCTHPDPRLRPSFHQIVSLIARAYEEVNSPEEDALIDFMNGT</sequence>
<feature type="compositionally biased region" description="Basic and acidic residues" evidence="1">
    <location>
        <begin position="1315"/>
        <end position="1326"/>
    </location>
</feature>
<organism evidence="3 4">
    <name type="scientific">Toxoplasma gondii</name>
    <dbReference type="NCBI Taxonomy" id="5811"/>
    <lineage>
        <taxon>Eukaryota</taxon>
        <taxon>Sar</taxon>
        <taxon>Alveolata</taxon>
        <taxon>Apicomplexa</taxon>
        <taxon>Conoidasida</taxon>
        <taxon>Coccidia</taxon>
        <taxon>Eucoccidiorida</taxon>
        <taxon>Eimeriorina</taxon>
        <taxon>Sarcocystidae</taxon>
        <taxon>Toxoplasma</taxon>
    </lineage>
</organism>
<dbReference type="Proteomes" id="UP000557509">
    <property type="component" value="Unassembled WGS sequence"/>
</dbReference>
<feature type="compositionally biased region" description="Low complexity" evidence="1">
    <location>
        <begin position="666"/>
        <end position="676"/>
    </location>
</feature>
<comment type="caution">
    <text evidence="3">The sequence shown here is derived from an EMBL/GenBank/DDBJ whole genome shotgun (WGS) entry which is preliminary data.</text>
</comment>
<dbReference type="Gene3D" id="1.10.510.10">
    <property type="entry name" value="Transferase(Phosphotransferase) domain 1"/>
    <property type="match status" value="1"/>
</dbReference>
<feature type="compositionally biased region" description="Basic and acidic residues" evidence="1">
    <location>
        <begin position="1052"/>
        <end position="1076"/>
    </location>
</feature>
<feature type="compositionally biased region" description="Basic and acidic residues" evidence="1">
    <location>
        <begin position="1336"/>
        <end position="1402"/>
    </location>
</feature>
<feature type="compositionally biased region" description="Low complexity" evidence="1">
    <location>
        <begin position="1475"/>
        <end position="1492"/>
    </location>
</feature>
<feature type="compositionally biased region" description="Low complexity" evidence="1">
    <location>
        <begin position="593"/>
        <end position="602"/>
    </location>
</feature>
<feature type="compositionally biased region" description="Low complexity" evidence="1">
    <location>
        <begin position="784"/>
        <end position="798"/>
    </location>
</feature>
<dbReference type="PANTHER" id="PTHR44329">
    <property type="entry name" value="SERINE/THREONINE-PROTEIN KINASE TNNI3K-RELATED"/>
    <property type="match status" value="1"/>
</dbReference>
<evidence type="ECO:0000256" key="1">
    <source>
        <dbReference type="SAM" id="MobiDB-lite"/>
    </source>
</evidence>
<feature type="region of interest" description="Disordered" evidence="1">
    <location>
        <begin position="383"/>
        <end position="433"/>
    </location>
</feature>
<dbReference type="SUPFAM" id="SSF56112">
    <property type="entry name" value="Protein kinase-like (PK-like)"/>
    <property type="match status" value="1"/>
</dbReference>
<dbReference type="InterPro" id="IPR001660">
    <property type="entry name" value="SAM"/>
</dbReference>
<feature type="compositionally biased region" description="Basic and acidic residues" evidence="1">
    <location>
        <begin position="1581"/>
        <end position="1636"/>
    </location>
</feature>
<accession>A0A7J6KAN3</accession>
<feature type="compositionally biased region" description="Basic and acidic residues" evidence="1">
    <location>
        <begin position="1879"/>
        <end position="1888"/>
    </location>
</feature>
<feature type="compositionally biased region" description="Polar residues" evidence="1">
    <location>
        <begin position="937"/>
        <end position="948"/>
    </location>
</feature>
<feature type="region of interest" description="Disordered" evidence="1">
    <location>
        <begin position="1836"/>
        <end position="1891"/>
    </location>
</feature>
<reference evidence="3 4" key="1">
    <citation type="submission" date="2020-03" db="EMBL/GenBank/DDBJ databases">
        <title>Genome sequence of Toxoplasma gondii RH-88 strain.</title>
        <authorList>
            <person name="Lorenzi H.A."/>
            <person name="Venepally P."/>
            <person name="Rozenberg A."/>
            <person name="Sibley D."/>
        </authorList>
    </citation>
    <scope>NUCLEOTIDE SEQUENCE [LARGE SCALE GENOMIC DNA]</scope>
    <source>
        <strain evidence="3 4">RH-88</strain>
    </source>
</reference>
<feature type="compositionally biased region" description="Low complexity" evidence="1">
    <location>
        <begin position="736"/>
        <end position="747"/>
    </location>
</feature>
<dbReference type="Gene3D" id="1.10.150.50">
    <property type="entry name" value="Transcription Factor, Ets-1"/>
    <property type="match status" value="1"/>
</dbReference>
<dbReference type="EMBL" id="JAAUHK010000190">
    <property type="protein sequence ID" value="KAF4644495.1"/>
    <property type="molecule type" value="Genomic_DNA"/>
</dbReference>
<feature type="region of interest" description="Disordered" evidence="1">
    <location>
        <begin position="1475"/>
        <end position="1500"/>
    </location>
</feature>
<feature type="compositionally biased region" description="Low complexity" evidence="1">
    <location>
        <begin position="710"/>
        <end position="728"/>
    </location>
</feature>
<feature type="compositionally biased region" description="Low complexity" evidence="1">
    <location>
        <begin position="459"/>
        <end position="470"/>
    </location>
</feature>
<dbReference type="GO" id="GO:0004674">
    <property type="term" value="F:protein serine/threonine kinase activity"/>
    <property type="evidence" value="ECO:0007669"/>
    <property type="project" value="TreeGrafter"/>
</dbReference>
<feature type="compositionally biased region" description="Basic and acidic residues" evidence="1">
    <location>
        <begin position="1008"/>
        <end position="1021"/>
    </location>
</feature>
<feature type="compositionally biased region" description="Basic and acidic residues" evidence="1">
    <location>
        <begin position="651"/>
        <end position="662"/>
    </location>
</feature>
<dbReference type="Pfam" id="PF07714">
    <property type="entry name" value="PK_Tyr_Ser-Thr"/>
    <property type="match status" value="1"/>
</dbReference>
<dbReference type="VEuPathDB" id="ToxoDB:TGME49_290225"/>
<feature type="compositionally biased region" description="Polar residues" evidence="1">
    <location>
        <begin position="1289"/>
        <end position="1314"/>
    </location>
</feature>
<feature type="region of interest" description="Disordered" evidence="1">
    <location>
        <begin position="907"/>
        <end position="1150"/>
    </location>
</feature>
<dbReference type="PROSITE" id="PS50105">
    <property type="entry name" value="SAM_DOMAIN"/>
    <property type="match status" value="1"/>
</dbReference>
<feature type="compositionally biased region" description="Low complexity" evidence="1">
    <location>
        <begin position="952"/>
        <end position="995"/>
    </location>
</feature>
<dbReference type="InterPro" id="IPR011009">
    <property type="entry name" value="Kinase-like_dom_sf"/>
</dbReference>
<proteinExistence type="predicted"/>
<keyword evidence="4" id="KW-1185">Reference proteome</keyword>
<evidence type="ECO:0000313" key="4">
    <source>
        <dbReference type="Proteomes" id="UP000557509"/>
    </source>
</evidence>
<feature type="region of interest" description="Disordered" evidence="1">
    <location>
        <begin position="1573"/>
        <end position="1653"/>
    </location>
</feature>